<evidence type="ECO:0000313" key="1">
    <source>
        <dbReference type="EMBL" id="GFJ92637.1"/>
    </source>
</evidence>
<evidence type="ECO:0000313" key="2">
    <source>
        <dbReference type="Proteomes" id="UP000482960"/>
    </source>
</evidence>
<dbReference type="RefSeq" id="WP_218577387.1">
    <property type="nucleotide sequence ID" value="NZ_BLPG01000001.1"/>
</dbReference>
<accession>A0A6V8LF15</accession>
<dbReference type="Proteomes" id="UP000482960">
    <property type="component" value="Unassembled WGS sequence"/>
</dbReference>
<reference evidence="1 2" key="2">
    <citation type="submission" date="2020-03" db="EMBL/GenBank/DDBJ databases">
        <authorList>
            <person name="Ichikawa N."/>
            <person name="Kimura A."/>
            <person name="Kitahashi Y."/>
            <person name="Uohara A."/>
        </authorList>
    </citation>
    <scope>NUCLEOTIDE SEQUENCE [LARGE SCALE GENOMIC DNA]</scope>
    <source>
        <strain evidence="1 2">NBRC 108638</strain>
    </source>
</reference>
<comment type="caution">
    <text evidence="1">The sequence shown here is derived from an EMBL/GenBank/DDBJ whole genome shotgun (WGS) entry which is preliminary data.</text>
</comment>
<protein>
    <submittedName>
        <fullName evidence="1">Uncharacterized protein</fullName>
    </submittedName>
</protein>
<keyword evidence="2" id="KW-1185">Reference proteome</keyword>
<dbReference type="AlphaFoldDB" id="A0A6V8LF15"/>
<reference evidence="1 2" key="1">
    <citation type="submission" date="2020-03" db="EMBL/GenBank/DDBJ databases">
        <title>Whole genome shotgun sequence of Phytohabitans rumicis NBRC 108638.</title>
        <authorList>
            <person name="Komaki H."/>
            <person name="Tamura T."/>
        </authorList>
    </citation>
    <scope>NUCLEOTIDE SEQUENCE [LARGE SCALE GENOMIC DNA]</scope>
    <source>
        <strain evidence="1 2">NBRC 108638</strain>
    </source>
</reference>
<organism evidence="1 2">
    <name type="scientific">Phytohabitans rumicis</name>
    <dbReference type="NCBI Taxonomy" id="1076125"/>
    <lineage>
        <taxon>Bacteria</taxon>
        <taxon>Bacillati</taxon>
        <taxon>Actinomycetota</taxon>
        <taxon>Actinomycetes</taxon>
        <taxon>Micromonosporales</taxon>
        <taxon>Micromonosporaceae</taxon>
    </lineage>
</organism>
<dbReference type="EMBL" id="BLPG01000001">
    <property type="protein sequence ID" value="GFJ92637.1"/>
    <property type="molecule type" value="Genomic_DNA"/>
</dbReference>
<sequence length="354" mass="36629">MVEDDTVADDSDQVVVLGGEMAAAAAAERRHTPTGPSPIAGIRYPVGSGDLWRWVDRPEDAAVSAFVGEYTGSDVQGQAALRANLSMGDLYTVLLFARRRAFWAIRTADPGAVVDAFDALSAVDIERVDWRDVSVAAMFAAYAAAGSGVTALAAAAAVSRAEPQVAEVIAAAVDEDEIDLADSCGYRVVATADGAALFEDDGESYEPDRDLVPIALGVAAAVEQDGRYRVEGVGIGQELPPIWVGADVDRRVAAAVEGMTGCMTVTAAPVGGQVRSPGRHFLNVYLAEAATAEQAVIVARGADSIEGTRSVVSGIAARRLCAVVVAASTSADQPPIETAASLDRLRSKIADLLG</sequence>
<name>A0A6V8LF15_9ACTN</name>
<proteinExistence type="predicted"/>
<gene>
    <name evidence="1" type="ORF">Prum_062790</name>
</gene>